<keyword evidence="3" id="KW-1185">Reference proteome</keyword>
<dbReference type="AlphaFoldDB" id="A0ABD1MC95"/>
<protein>
    <recommendedName>
        <fullName evidence="1">Protein kinase domain-containing protein</fullName>
    </recommendedName>
</protein>
<dbReference type="Pfam" id="PF07714">
    <property type="entry name" value="PK_Tyr_Ser-Thr"/>
    <property type="match status" value="1"/>
</dbReference>
<gene>
    <name evidence="2" type="ORF">Fmac_014626</name>
</gene>
<dbReference type="Gene3D" id="3.30.200.20">
    <property type="entry name" value="Phosphorylase Kinase, domain 1"/>
    <property type="match status" value="1"/>
</dbReference>
<evidence type="ECO:0000259" key="1">
    <source>
        <dbReference type="PROSITE" id="PS50011"/>
    </source>
</evidence>
<reference evidence="2 3" key="1">
    <citation type="submission" date="2024-08" db="EMBL/GenBank/DDBJ databases">
        <title>Insights into the chromosomal genome structure of Flemingia macrophylla.</title>
        <authorList>
            <person name="Ding Y."/>
            <person name="Zhao Y."/>
            <person name="Bi W."/>
            <person name="Wu M."/>
            <person name="Zhao G."/>
            <person name="Gong Y."/>
            <person name="Li W."/>
            <person name="Zhang P."/>
        </authorList>
    </citation>
    <scope>NUCLEOTIDE SEQUENCE [LARGE SCALE GENOMIC DNA]</scope>
    <source>
        <strain evidence="2">DYQJB</strain>
        <tissue evidence="2">Leaf</tissue>
    </source>
</reference>
<organism evidence="2 3">
    <name type="scientific">Flemingia macrophylla</name>
    <dbReference type="NCBI Taxonomy" id="520843"/>
    <lineage>
        <taxon>Eukaryota</taxon>
        <taxon>Viridiplantae</taxon>
        <taxon>Streptophyta</taxon>
        <taxon>Embryophyta</taxon>
        <taxon>Tracheophyta</taxon>
        <taxon>Spermatophyta</taxon>
        <taxon>Magnoliopsida</taxon>
        <taxon>eudicotyledons</taxon>
        <taxon>Gunneridae</taxon>
        <taxon>Pentapetalae</taxon>
        <taxon>rosids</taxon>
        <taxon>fabids</taxon>
        <taxon>Fabales</taxon>
        <taxon>Fabaceae</taxon>
        <taxon>Papilionoideae</taxon>
        <taxon>50 kb inversion clade</taxon>
        <taxon>NPAAA clade</taxon>
        <taxon>indigoferoid/millettioid clade</taxon>
        <taxon>Phaseoleae</taxon>
        <taxon>Flemingia</taxon>
    </lineage>
</organism>
<dbReference type="InterPro" id="IPR000719">
    <property type="entry name" value="Prot_kinase_dom"/>
</dbReference>
<dbReference type="InterPro" id="IPR001245">
    <property type="entry name" value="Ser-Thr/Tyr_kinase_cat_dom"/>
</dbReference>
<dbReference type="Proteomes" id="UP001603857">
    <property type="component" value="Unassembled WGS sequence"/>
</dbReference>
<feature type="domain" description="Protein kinase" evidence="1">
    <location>
        <begin position="76"/>
        <end position="359"/>
    </location>
</feature>
<dbReference type="EMBL" id="JBGMDY010000005">
    <property type="protein sequence ID" value="KAL2333413.1"/>
    <property type="molecule type" value="Genomic_DNA"/>
</dbReference>
<comment type="caution">
    <text evidence="2">The sequence shown here is derived from an EMBL/GenBank/DDBJ whole genome shotgun (WGS) entry which is preliminary data.</text>
</comment>
<evidence type="ECO:0000313" key="2">
    <source>
        <dbReference type="EMBL" id="KAL2333413.1"/>
    </source>
</evidence>
<dbReference type="PROSITE" id="PS50011">
    <property type="entry name" value="PROTEIN_KINASE_DOM"/>
    <property type="match status" value="1"/>
</dbReference>
<dbReference type="InterPro" id="IPR011009">
    <property type="entry name" value="Kinase-like_dom_sf"/>
</dbReference>
<sequence length="383" mass="42862">MTEDAIISYSGRVDSLIRSETASILGESPLYTFASRVDRAIRSSSSSSEANFVTSPLHTYPRLFTLPELVAATNNFSLENRIAAGRFGVVYRAKLVNGPEVAIKRARVRLQKRAPFNSELAFFSRLPHMHLVGLLGFREEKDERFLVYEYMKNRSLYDHLHRRFSTVLDSWKMRVKIALDASRGIDYLHNFAVPSIIHGRIKSANILLDSTLMARVSDFLLTFLGLEPDSYYRPMKAAAARSIGYMDPEYYGQYEFTAKSDVYGFGVVLLELLTGKRPIFEYRVDGDGDPLLVSLVDFAVPAILGGELVKILDPWVGPPDVNESLAVEIVAYTAIHCVSLASQNRPTMANIVLNLERALAICDSNHTDTTSSSNKRTTKVHPL</sequence>
<dbReference type="PANTHER" id="PTHR46146:SF14">
    <property type="entry name" value="SERINE_THREONINE-KINASE CCR4-LIKE PROTEIN"/>
    <property type="match status" value="1"/>
</dbReference>
<dbReference type="PANTHER" id="PTHR46146">
    <property type="entry name" value="SERINE/THREONINE-PROTEIN KINASE-LIKE PROTEIN CCR4"/>
    <property type="match status" value="1"/>
</dbReference>
<proteinExistence type="predicted"/>
<dbReference type="SUPFAM" id="SSF56112">
    <property type="entry name" value="Protein kinase-like (PK-like)"/>
    <property type="match status" value="1"/>
</dbReference>
<dbReference type="Gene3D" id="1.10.510.10">
    <property type="entry name" value="Transferase(Phosphotransferase) domain 1"/>
    <property type="match status" value="1"/>
</dbReference>
<evidence type="ECO:0000313" key="3">
    <source>
        <dbReference type="Proteomes" id="UP001603857"/>
    </source>
</evidence>
<accession>A0ABD1MC95</accession>
<name>A0ABD1MC95_9FABA</name>